<keyword evidence="3" id="KW-1185">Reference proteome</keyword>
<dbReference type="Proteomes" id="UP001152795">
    <property type="component" value="Unassembled WGS sequence"/>
</dbReference>
<evidence type="ECO:0000313" key="3">
    <source>
        <dbReference type="Proteomes" id="UP001152795"/>
    </source>
</evidence>
<gene>
    <name evidence="2" type="ORF">PACLA_8A006617</name>
</gene>
<organism evidence="2 3">
    <name type="scientific">Paramuricea clavata</name>
    <name type="common">Red gorgonian</name>
    <name type="synonym">Violescent sea-whip</name>
    <dbReference type="NCBI Taxonomy" id="317549"/>
    <lineage>
        <taxon>Eukaryota</taxon>
        <taxon>Metazoa</taxon>
        <taxon>Cnidaria</taxon>
        <taxon>Anthozoa</taxon>
        <taxon>Octocorallia</taxon>
        <taxon>Malacalcyonacea</taxon>
        <taxon>Plexauridae</taxon>
        <taxon>Paramuricea</taxon>
    </lineage>
</organism>
<evidence type="ECO:0000259" key="1">
    <source>
        <dbReference type="Pfam" id="PF23210"/>
    </source>
</evidence>
<feature type="non-terminal residue" evidence="2">
    <location>
        <position position="111"/>
    </location>
</feature>
<dbReference type="InterPro" id="IPR055408">
    <property type="entry name" value="HEAT_MROH2B-like"/>
</dbReference>
<name>A0A7D9ENN5_PARCT</name>
<dbReference type="AlphaFoldDB" id="A0A7D9ENN5"/>
<dbReference type="Pfam" id="PF23210">
    <property type="entry name" value="HEAT_Maestro_2"/>
    <property type="match status" value="1"/>
</dbReference>
<reference evidence="2" key="1">
    <citation type="submission" date="2020-04" db="EMBL/GenBank/DDBJ databases">
        <authorList>
            <person name="Alioto T."/>
            <person name="Alioto T."/>
            <person name="Gomez Garrido J."/>
        </authorList>
    </citation>
    <scope>NUCLEOTIDE SEQUENCE</scope>
    <source>
        <strain evidence="2">A484AB</strain>
    </source>
</reference>
<dbReference type="InterPro" id="IPR045206">
    <property type="entry name" value="Maestro_heat-like_prot"/>
</dbReference>
<protein>
    <recommendedName>
        <fullName evidence="1">MROH2B-like HEAT-repeats domain-containing protein</fullName>
    </recommendedName>
</protein>
<dbReference type="GO" id="GO:0005737">
    <property type="term" value="C:cytoplasm"/>
    <property type="evidence" value="ECO:0007669"/>
    <property type="project" value="TreeGrafter"/>
</dbReference>
<dbReference type="EMBL" id="CACRXK020008397">
    <property type="protein sequence ID" value="CAB4014662.1"/>
    <property type="molecule type" value="Genomic_DNA"/>
</dbReference>
<accession>A0A7D9ENN5</accession>
<proteinExistence type="predicted"/>
<comment type="caution">
    <text evidence="2">The sequence shown here is derived from an EMBL/GenBank/DDBJ whole genome shotgun (WGS) entry which is preliminary data.</text>
</comment>
<dbReference type="PANTHER" id="PTHR23120">
    <property type="entry name" value="MAESTRO-RELATED HEAT DOMAIN-CONTAINING"/>
    <property type="match status" value="1"/>
</dbReference>
<sequence>LIASRLETSIYRIISPHLAQPKDLGVKQSLIHCVELIAKACHPNHLQQAQFTFSKRNELLKHMINYISNESWSTLTTETRGIAITACTQLMYPFYLNNHCIINIVSIIVSS</sequence>
<evidence type="ECO:0000313" key="2">
    <source>
        <dbReference type="EMBL" id="CAB4014662.1"/>
    </source>
</evidence>
<dbReference type="PANTHER" id="PTHR23120:SF0">
    <property type="entry name" value="MAESTRO HEAT-LIKE REPEAT FAMILY MEMBER 1"/>
    <property type="match status" value="1"/>
</dbReference>
<feature type="domain" description="MROH2B-like HEAT-repeats" evidence="1">
    <location>
        <begin position="3"/>
        <end position="96"/>
    </location>
</feature>